<organism evidence="2 3">
    <name type="scientific">Lactovum miscens</name>
    <dbReference type="NCBI Taxonomy" id="190387"/>
    <lineage>
        <taxon>Bacteria</taxon>
        <taxon>Bacillati</taxon>
        <taxon>Bacillota</taxon>
        <taxon>Bacilli</taxon>
        <taxon>Lactobacillales</taxon>
        <taxon>Streptococcaceae</taxon>
        <taxon>Lactovum</taxon>
    </lineage>
</organism>
<dbReference type="AlphaFoldDB" id="A0A841C834"/>
<evidence type="ECO:0000256" key="1">
    <source>
        <dbReference type="SAM" id="Phobius"/>
    </source>
</evidence>
<keyword evidence="3" id="KW-1185">Reference proteome</keyword>
<keyword evidence="1" id="KW-0472">Membrane</keyword>
<feature type="transmembrane region" description="Helical" evidence="1">
    <location>
        <begin position="174"/>
        <end position="195"/>
    </location>
</feature>
<dbReference type="Proteomes" id="UP000562464">
    <property type="component" value="Unassembled WGS sequence"/>
</dbReference>
<feature type="transmembrane region" description="Helical" evidence="1">
    <location>
        <begin position="6"/>
        <end position="30"/>
    </location>
</feature>
<name>A0A841C834_9LACT</name>
<proteinExistence type="predicted"/>
<accession>A0A841C834</accession>
<feature type="transmembrane region" description="Helical" evidence="1">
    <location>
        <begin position="126"/>
        <end position="151"/>
    </location>
</feature>
<dbReference type="RefSeq" id="WP_183538865.1">
    <property type="nucleotide sequence ID" value="NZ_JACHHV010000005.1"/>
</dbReference>
<gene>
    <name evidence="2" type="ORF">HNQ37_000431</name>
</gene>
<keyword evidence="1" id="KW-1133">Transmembrane helix</keyword>
<feature type="transmembrane region" description="Helical" evidence="1">
    <location>
        <begin position="82"/>
        <end position="106"/>
    </location>
</feature>
<protein>
    <submittedName>
        <fullName evidence="2">Integral membrane protein (TIGR01906 family)</fullName>
    </submittedName>
</protein>
<reference evidence="2 3" key="1">
    <citation type="submission" date="2020-08" db="EMBL/GenBank/DDBJ databases">
        <title>Genomic Encyclopedia of Type Strains, Phase IV (KMG-IV): sequencing the most valuable type-strain genomes for metagenomic binning, comparative biology and taxonomic classification.</title>
        <authorList>
            <person name="Goeker M."/>
        </authorList>
    </citation>
    <scope>NUCLEOTIDE SEQUENCE [LARGE SCALE GENOMIC DNA]</scope>
    <source>
        <strain evidence="2 3">DSM 14925</strain>
    </source>
</reference>
<dbReference type="InterPro" id="IPR010178">
    <property type="entry name" value="Lit"/>
</dbReference>
<sequence>MRDKLYFTLTLFWIVAFSVFVTILLSIPLFSLDIIWENLSKISGFSFNILMKNYGYLMRYLLNPFAGKLKMPNFPDSYSALIHFSEVKNLFLLVLTICIVFAYFYWKFQKDRISFLFKNGIKFAMFLPVLLTLVVLLIGFDNFFIAFHRILFRDNTWLFNPETDPIINVLTDNFFMYCFIIFGIIYEVLLGTLYFRKSKK</sequence>
<dbReference type="Pfam" id="PF07314">
    <property type="entry name" value="Lit"/>
    <property type="match status" value="1"/>
</dbReference>
<dbReference type="EMBL" id="JACHHV010000005">
    <property type="protein sequence ID" value="MBB5887559.1"/>
    <property type="molecule type" value="Genomic_DNA"/>
</dbReference>
<evidence type="ECO:0000313" key="3">
    <source>
        <dbReference type="Proteomes" id="UP000562464"/>
    </source>
</evidence>
<dbReference type="NCBIfam" id="TIGR01906">
    <property type="entry name" value="integ_TIGR01906"/>
    <property type="match status" value="1"/>
</dbReference>
<evidence type="ECO:0000313" key="2">
    <source>
        <dbReference type="EMBL" id="MBB5887559.1"/>
    </source>
</evidence>
<keyword evidence="1" id="KW-0812">Transmembrane</keyword>
<comment type="caution">
    <text evidence="2">The sequence shown here is derived from an EMBL/GenBank/DDBJ whole genome shotgun (WGS) entry which is preliminary data.</text>
</comment>